<dbReference type="RefSeq" id="WP_007007906.1">
    <property type="nucleotide sequence ID" value="NZ_FNSL01000001.1"/>
</dbReference>
<evidence type="ECO:0000256" key="1">
    <source>
        <dbReference type="SAM" id="Phobius"/>
    </source>
</evidence>
<keyword evidence="4" id="KW-1185">Reference proteome</keyword>
<sequence>MNRKLFIKFFHRSDGTAALEFAIIAPVFFLTVFSMIAYGIYLSAAHSVQQVSADAARAAVAGLSQPERQKLARDFIEQSMIKHPFINVEKFDIQVADDAVNPSQFTVTVKYDAADLPIWSLYSYAMPDKEIVGFSTIRLGGL</sequence>
<accession>A0A1H4IMP1</accession>
<evidence type="ECO:0000313" key="4">
    <source>
        <dbReference type="Proteomes" id="UP000199064"/>
    </source>
</evidence>
<name>A0A1H4IMP1_9HYPH</name>
<feature type="domain" description="TadE-like" evidence="2">
    <location>
        <begin position="15"/>
        <end position="57"/>
    </location>
</feature>
<organism evidence="3 4">
    <name type="scientific">Nitratireductor aquibiodomus</name>
    <dbReference type="NCBI Taxonomy" id="204799"/>
    <lineage>
        <taxon>Bacteria</taxon>
        <taxon>Pseudomonadati</taxon>
        <taxon>Pseudomonadota</taxon>
        <taxon>Alphaproteobacteria</taxon>
        <taxon>Hyphomicrobiales</taxon>
        <taxon>Phyllobacteriaceae</taxon>
        <taxon>Nitratireductor</taxon>
    </lineage>
</organism>
<reference evidence="4" key="1">
    <citation type="submission" date="2016-10" db="EMBL/GenBank/DDBJ databases">
        <authorList>
            <person name="Varghese N."/>
            <person name="Submissions S."/>
        </authorList>
    </citation>
    <scope>NUCLEOTIDE SEQUENCE [LARGE SCALE GENOMIC DNA]</scope>
    <source>
        <strain evidence="4">ES.061</strain>
    </source>
</reference>
<dbReference type="EMBL" id="FNSL01000001">
    <property type="protein sequence ID" value="SEB34502.1"/>
    <property type="molecule type" value="Genomic_DNA"/>
</dbReference>
<feature type="transmembrane region" description="Helical" evidence="1">
    <location>
        <begin position="21"/>
        <end position="41"/>
    </location>
</feature>
<keyword evidence="1" id="KW-0472">Membrane</keyword>
<dbReference type="InterPro" id="IPR012495">
    <property type="entry name" value="TadE-like_dom"/>
</dbReference>
<dbReference type="Pfam" id="PF07811">
    <property type="entry name" value="TadE"/>
    <property type="match status" value="1"/>
</dbReference>
<proteinExistence type="predicted"/>
<protein>
    <submittedName>
        <fullName evidence="3">Flp pilus assembly protein TadG</fullName>
    </submittedName>
</protein>
<dbReference type="Proteomes" id="UP000199064">
    <property type="component" value="Unassembled WGS sequence"/>
</dbReference>
<gene>
    <name evidence="3" type="ORF">SAMN05216452_0074</name>
</gene>
<evidence type="ECO:0000259" key="2">
    <source>
        <dbReference type="Pfam" id="PF07811"/>
    </source>
</evidence>
<evidence type="ECO:0000313" key="3">
    <source>
        <dbReference type="EMBL" id="SEB34502.1"/>
    </source>
</evidence>
<dbReference type="AlphaFoldDB" id="A0A1H4IMP1"/>
<keyword evidence="1" id="KW-0812">Transmembrane</keyword>
<keyword evidence="1" id="KW-1133">Transmembrane helix</keyword>